<dbReference type="EMBL" id="QWEH01000002">
    <property type="protein sequence ID" value="RHW34560.1"/>
    <property type="molecule type" value="Genomic_DNA"/>
</dbReference>
<dbReference type="InterPro" id="IPR036908">
    <property type="entry name" value="RlpA-like_sf"/>
</dbReference>
<evidence type="ECO:0000313" key="4">
    <source>
        <dbReference type="Proteomes" id="UP000285456"/>
    </source>
</evidence>
<dbReference type="Proteomes" id="UP000285456">
    <property type="component" value="Unassembled WGS sequence"/>
</dbReference>
<reference evidence="3 4" key="1">
    <citation type="journal article" date="2007" name="Int. J. Syst. Evol. Microbiol.">
        <title>Oceanobacillus profundus sp. nov., isolated from a deep-sea sediment core.</title>
        <authorList>
            <person name="Kim Y.G."/>
            <person name="Choi D.H."/>
            <person name="Hyun S."/>
            <person name="Cho B.C."/>
        </authorList>
    </citation>
    <scope>NUCLEOTIDE SEQUENCE [LARGE SCALE GENOMIC DNA]</scope>
    <source>
        <strain evidence="3 4">DSM 18246</strain>
    </source>
</reference>
<keyword evidence="4" id="KW-1185">Reference proteome</keyword>
<dbReference type="PANTHER" id="PTHR39160:SF4">
    <property type="entry name" value="RESUSCITATION-PROMOTING FACTOR RPFB"/>
    <property type="match status" value="1"/>
</dbReference>
<dbReference type="OrthoDB" id="9798935at2"/>
<proteinExistence type="predicted"/>
<dbReference type="GO" id="GO:0019867">
    <property type="term" value="C:outer membrane"/>
    <property type="evidence" value="ECO:0007669"/>
    <property type="project" value="InterPro"/>
</dbReference>
<name>A0A417YM66_9BACI</name>
<comment type="caution">
    <text evidence="3">The sequence shown here is derived from an EMBL/GenBank/DDBJ whole genome shotgun (WGS) entry which is preliminary data.</text>
</comment>
<gene>
    <name evidence="3" type="ORF">D1B32_05220</name>
</gene>
<dbReference type="SUPFAM" id="SSF50685">
    <property type="entry name" value="Barwin-like endoglucanases"/>
    <property type="match status" value="1"/>
</dbReference>
<dbReference type="GO" id="GO:0004553">
    <property type="term" value="F:hydrolase activity, hydrolyzing O-glycosyl compounds"/>
    <property type="evidence" value="ECO:0007669"/>
    <property type="project" value="InterPro"/>
</dbReference>
<feature type="domain" description="3D" evidence="2">
    <location>
        <begin position="129"/>
        <end position="190"/>
    </location>
</feature>
<organism evidence="3 4">
    <name type="scientific">Oceanobacillus profundus</name>
    <dbReference type="NCBI Taxonomy" id="372463"/>
    <lineage>
        <taxon>Bacteria</taxon>
        <taxon>Bacillati</taxon>
        <taxon>Bacillota</taxon>
        <taxon>Bacilli</taxon>
        <taxon>Bacillales</taxon>
        <taxon>Bacillaceae</taxon>
        <taxon>Oceanobacillus</taxon>
    </lineage>
</organism>
<dbReference type="PANTHER" id="PTHR39160">
    <property type="entry name" value="CELL WALL-BINDING PROTEIN YOCH"/>
    <property type="match status" value="1"/>
</dbReference>
<dbReference type="RefSeq" id="WP_118888794.1">
    <property type="nucleotide sequence ID" value="NZ_JAUOPF010000005.1"/>
</dbReference>
<dbReference type="InterPro" id="IPR051933">
    <property type="entry name" value="Resuscitation_pf_RpfB"/>
</dbReference>
<keyword evidence="1" id="KW-0732">Signal</keyword>
<dbReference type="GO" id="GO:0009254">
    <property type="term" value="P:peptidoglycan turnover"/>
    <property type="evidence" value="ECO:0007669"/>
    <property type="project" value="InterPro"/>
</dbReference>
<dbReference type="CDD" id="cd22786">
    <property type="entry name" value="DPBB_YuiC-like"/>
    <property type="match status" value="1"/>
</dbReference>
<dbReference type="Gene3D" id="2.40.40.10">
    <property type="entry name" value="RlpA-like domain"/>
    <property type="match status" value="1"/>
</dbReference>
<accession>A0A417YM66</accession>
<sequence>MKIKNFILHVGMLTLIMILLVQAVTIISNAGEEHPKSGNVMTAKAAELRQTTLKHKGLNVSKTKQRYISSDEIASQQTIEEAIDFDQYPVATVVATGYTAGIESTGKTEEHPEYGITFSGVKVKRDLYSTIAADLTIYPIGTILYIPDYGYGVVADKGSAIKGNKIDLFYHTVDDVFAQWGKKELEVYIVEMGNGELTEEQLIKLNEDEAMQVFRQQFNED</sequence>
<dbReference type="InterPro" id="IPR010611">
    <property type="entry name" value="3D_dom"/>
</dbReference>
<evidence type="ECO:0000313" key="3">
    <source>
        <dbReference type="EMBL" id="RHW34560.1"/>
    </source>
</evidence>
<dbReference type="AlphaFoldDB" id="A0A417YM66"/>
<evidence type="ECO:0000256" key="1">
    <source>
        <dbReference type="ARBA" id="ARBA00022729"/>
    </source>
</evidence>
<protein>
    <recommendedName>
        <fullName evidence="2">3D domain-containing protein</fullName>
    </recommendedName>
</protein>
<dbReference type="Pfam" id="PF06725">
    <property type="entry name" value="3D"/>
    <property type="match status" value="1"/>
</dbReference>
<evidence type="ECO:0000259" key="2">
    <source>
        <dbReference type="Pfam" id="PF06725"/>
    </source>
</evidence>